<organism evidence="2 3">
    <name type="scientific">Amycolatopsis thailandensis</name>
    <dbReference type="NCBI Taxonomy" id="589330"/>
    <lineage>
        <taxon>Bacteria</taxon>
        <taxon>Bacillati</taxon>
        <taxon>Actinomycetota</taxon>
        <taxon>Actinomycetes</taxon>
        <taxon>Pseudonocardiales</taxon>
        <taxon>Pseudonocardiaceae</taxon>
        <taxon>Amycolatopsis</taxon>
    </lineage>
</organism>
<dbReference type="AlphaFoldDB" id="A0A229SI20"/>
<dbReference type="Gene3D" id="3.40.630.30">
    <property type="match status" value="1"/>
</dbReference>
<dbReference type="RefSeq" id="WP_093932274.1">
    <property type="nucleotide sequence ID" value="NZ_NMQT01000011.1"/>
</dbReference>
<proteinExistence type="predicted"/>
<dbReference type="InterPro" id="IPR010037">
    <property type="entry name" value="FkbH_domain"/>
</dbReference>
<dbReference type="InterPro" id="IPR016181">
    <property type="entry name" value="Acyl_CoA_acyltransferase"/>
</dbReference>
<dbReference type="InterPro" id="IPR010033">
    <property type="entry name" value="HAD_SF_ppase_IIIC"/>
</dbReference>
<name>A0A229SI20_9PSEU</name>
<dbReference type="SUPFAM" id="SSF55729">
    <property type="entry name" value="Acyl-CoA N-acyltransferases (Nat)"/>
    <property type="match status" value="1"/>
</dbReference>
<gene>
    <name evidence="2" type="ORF">CFP71_02945</name>
</gene>
<protein>
    <recommendedName>
        <fullName evidence="4">HAD-IIIC family phosphatase</fullName>
    </recommendedName>
</protein>
<evidence type="ECO:0008006" key="4">
    <source>
        <dbReference type="Google" id="ProtNLM"/>
    </source>
</evidence>
<evidence type="ECO:0000313" key="3">
    <source>
        <dbReference type="Proteomes" id="UP000215223"/>
    </source>
</evidence>
<feature type="compositionally biased region" description="Basic and acidic residues" evidence="1">
    <location>
        <begin position="356"/>
        <end position="367"/>
    </location>
</feature>
<reference evidence="2 3" key="1">
    <citation type="submission" date="2017-07" db="EMBL/GenBank/DDBJ databases">
        <title>Amycolatopsis thailandensis Genome sequencing and assembly.</title>
        <authorList>
            <person name="Kaur N."/>
            <person name="Mayilraj S."/>
        </authorList>
    </citation>
    <scope>NUCLEOTIDE SEQUENCE [LARGE SCALE GENOMIC DNA]</scope>
    <source>
        <strain evidence="2 3">JCM 16380</strain>
    </source>
</reference>
<dbReference type="InterPro" id="IPR023214">
    <property type="entry name" value="HAD_sf"/>
</dbReference>
<dbReference type="Pfam" id="PF00702">
    <property type="entry name" value="Hydrolase"/>
    <property type="match status" value="1"/>
</dbReference>
<keyword evidence="3" id="KW-1185">Reference proteome</keyword>
<comment type="caution">
    <text evidence="2">The sequence shown here is derived from an EMBL/GenBank/DDBJ whole genome shotgun (WGS) entry which is preliminary data.</text>
</comment>
<dbReference type="Gene3D" id="3.40.50.1000">
    <property type="entry name" value="HAD superfamily/HAD-like"/>
    <property type="match status" value="1"/>
</dbReference>
<feature type="region of interest" description="Disordered" evidence="1">
    <location>
        <begin position="352"/>
        <end position="373"/>
    </location>
</feature>
<dbReference type="NCBIfam" id="TIGR01686">
    <property type="entry name" value="FkbH"/>
    <property type="match status" value="1"/>
</dbReference>
<dbReference type="InterPro" id="IPR036412">
    <property type="entry name" value="HAD-like_sf"/>
</dbReference>
<dbReference type="Proteomes" id="UP000215223">
    <property type="component" value="Unassembled WGS sequence"/>
</dbReference>
<dbReference type="OrthoDB" id="323926at2"/>
<sequence length="373" mass="40349">MIVKCLVWDLDDTLWDGVLAESDEVVLKPAAIELLTCLDRRGILHSVASRNDRDIASAKLEALGIADYFLFPQFGWGPKSGSVRTVAEHLRFDLAAMAFVDDNPVELAEVSRKLPSVRCYRHDEIAALAGLPEFTPAVITEESARRRGSYLAASRRETSRTEFDGTDADFVRDLDVVMKIAVAEPADLDRVAELTARTTQMNATGVVHTHEDLRAILADGSADILIAEVTDRFGAYGKAGVVVVTRRPGVWHLRLVATSCRLVPIGAGAALLNWLSGAARADGAHLVGDFRRTGRNRLMEIAYRFAGFTDDWPSLTCACHELLPAGAPGTRLHLAPGERTAESGISIEATWPPAADEIRKGAADARPEAGSAE</sequence>
<dbReference type="NCBIfam" id="TIGR01681">
    <property type="entry name" value="HAD-SF-IIIC"/>
    <property type="match status" value="1"/>
</dbReference>
<dbReference type="EMBL" id="NMQT01000011">
    <property type="protein sequence ID" value="OXM58513.1"/>
    <property type="molecule type" value="Genomic_DNA"/>
</dbReference>
<evidence type="ECO:0000313" key="2">
    <source>
        <dbReference type="EMBL" id="OXM58513.1"/>
    </source>
</evidence>
<accession>A0A229SI20</accession>
<dbReference type="SUPFAM" id="SSF56784">
    <property type="entry name" value="HAD-like"/>
    <property type="match status" value="1"/>
</dbReference>
<evidence type="ECO:0000256" key="1">
    <source>
        <dbReference type="SAM" id="MobiDB-lite"/>
    </source>
</evidence>